<organism evidence="2 3">
    <name type="scientific">Cryptosporangium phraense</name>
    <dbReference type="NCBI Taxonomy" id="2593070"/>
    <lineage>
        <taxon>Bacteria</taxon>
        <taxon>Bacillati</taxon>
        <taxon>Actinomycetota</taxon>
        <taxon>Actinomycetes</taxon>
        <taxon>Cryptosporangiales</taxon>
        <taxon>Cryptosporangiaceae</taxon>
        <taxon>Cryptosporangium</taxon>
    </lineage>
</organism>
<sequence length="163" mass="17873">MTSYPAIRVRSGAGAPPRRPDGERYRFELIDGGGRWRVYADERTDLVAELIPGYADLDEPARSDARRDGLVGAQILAQARLAADTSRCTPAQREVLLGSRETPPVLDEDWTAPVPLVLITGFYAPLGALPRPGGDVIWLDSETEESYLRALRLTGMVVLAERV</sequence>
<keyword evidence="3" id="KW-1185">Reference proteome</keyword>
<feature type="region of interest" description="Disordered" evidence="1">
    <location>
        <begin position="1"/>
        <end position="21"/>
    </location>
</feature>
<dbReference type="RefSeq" id="WP_142708959.1">
    <property type="nucleotide sequence ID" value="NZ_VIRS01000037.1"/>
</dbReference>
<protein>
    <submittedName>
        <fullName evidence="2">Gluconate 2-dehydrogenase subunit 3 family protein</fullName>
    </submittedName>
</protein>
<accession>A0A545AH79</accession>
<dbReference type="AlphaFoldDB" id="A0A545AH79"/>
<comment type="caution">
    <text evidence="2">The sequence shown here is derived from an EMBL/GenBank/DDBJ whole genome shotgun (WGS) entry which is preliminary data.</text>
</comment>
<dbReference type="InParanoid" id="A0A545AH79"/>
<dbReference type="Proteomes" id="UP000317982">
    <property type="component" value="Unassembled WGS sequence"/>
</dbReference>
<gene>
    <name evidence="2" type="ORF">FL583_33795</name>
</gene>
<evidence type="ECO:0000313" key="3">
    <source>
        <dbReference type="Proteomes" id="UP000317982"/>
    </source>
</evidence>
<name>A0A545AH79_9ACTN</name>
<evidence type="ECO:0000256" key="1">
    <source>
        <dbReference type="SAM" id="MobiDB-lite"/>
    </source>
</evidence>
<dbReference type="OrthoDB" id="5122386at2"/>
<dbReference type="EMBL" id="VIRS01000037">
    <property type="protein sequence ID" value="TQS40620.1"/>
    <property type="molecule type" value="Genomic_DNA"/>
</dbReference>
<proteinExistence type="predicted"/>
<evidence type="ECO:0000313" key="2">
    <source>
        <dbReference type="EMBL" id="TQS40620.1"/>
    </source>
</evidence>
<reference evidence="2 3" key="1">
    <citation type="submission" date="2019-07" db="EMBL/GenBank/DDBJ databases">
        <title>Cryptosporangium phraense sp. nov., isolated from plant litter.</title>
        <authorList>
            <person name="Suriyachadkun C."/>
        </authorList>
    </citation>
    <scope>NUCLEOTIDE SEQUENCE [LARGE SCALE GENOMIC DNA]</scope>
    <source>
        <strain evidence="2 3">A-T 5661</strain>
    </source>
</reference>